<feature type="transmembrane region" description="Helical" evidence="1">
    <location>
        <begin position="138"/>
        <end position="161"/>
    </location>
</feature>
<dbReference type="RefSeq" id="WP_186773139.1">
    <property type="nucleotide sequence ID" value="NZ_JACOMF010000052.1"/>
</dbReference>
<reference evidence="3" key="1">
    <citation type="submission" date="2020-08" db="EMBL/GenBank/DDBJ databases">
        <authorList>
            <person name="Hu Y."/>
            <person name="Nguyen S.V."/>
            <person name="Li F."/>
            <person name="Fanning S."/>
        </authorList>
    </citation>
    <scope>NUCLEOTIDE SEQUENCE</scope>
    <source>
        <strain evidence="3">SYSU D8009</strain>
    </source>
</reference>
<keyword evidence="1" id="KW-0812">Transmembrane</keyword>
<evidence type="ECO:0000256" key="1">
    <source>
        <dbReference type="SAM" id="Phobius"/>
    </source>
</evidence>
<evidence type="ECO:0000313" key="4">
    <source>
        <dbReference type="Proteomes" id="UP000600101"/>
    </source>
</evidence>
<feature type="domain" description="DUF4395" evidence="2">
    <location>
        <begin position="36"/>
        <end position="170"/>
    </location>
</feature>
<keyword evidence="1" id="KW-0472">Membrane</keyword>
<protein>
    <submittedName>
        <fullName evidence="3">DUF4395 domain-containing protein</fullName>
    </submittedName>
</protein>
<proteinExistence type="predicted"/>
<sequence>MLSALVRSSAYSRRPYGEVMLGLTHDGTEVRAGVFNEHQVRAAAGLTMALGAVAFAYAYFAAFYLPIQVVTAVFFVDFLIRMIAGIGYSPTGLVARWMTQREAPHWVSAKPKRFAWSIGVVMSFAMTLITNGGIRGDVPLTICLMCLALMWMEAVLGLCLGCEIHRLLVRRGWVRHDEAFEICTHGSCAITPRRGGAAR</sequence>
<feature type="transmembrane region" description="Helical" evidence="1">
    <location>
        <begin position="73"/>
        <end position="94"/>
    </location>
</feature>
<comment type="caution">
    <text evidence="3">The sequence shown here is derived from an EMBL/GenBank/DDBJ whole genome shotgun (WGS) entry which is preliminary data.</text>
</comment>
<name>A0A9X0UF52_9PROT</name>
<feature type="transmembrane region" description="Helical" evidence="1">
    <location>
        <begin position="114"/>
        <end position="132"/>
    </location>
</feature>
<organism evidence="3 4">
    <name type="scientific">Siccirubricoccus deserti</name>
    <dbReference type="NCBI Taxonomy" id="2013562"/>
    <lineage>
        <taxon>Bacteria</taxon>
        <taxon>Pseudomonadati</taxon>
        <taxon>Pseudomonadota</taxon>
        <taxon>Alphaproteobacteria</taxon>
        <taxon>Acetobacterales</taxon>
        <taxon>Roseomonadaceae</taxon>
        <taxon>Siccirubricoccus</taxon>
    </lineage>
</organism>
<gene>
    <name evidence="3" type="ORF">H7965_24175</name>
</gene>
<feature type="transmembrane region" description="Helical" evidence="1">
    <location>
        <begin position="46"/>
        <end position="67"/>
    </location>
</feature>
<evidence type="ECO:0000313" key="3">
    <source>
        <dbReference type="EMBL" id="MBC4018387.1"/>
    </source>
</evidence>
<dbReference type="InterPro" id="IPR025508">
    <property type="entry name" value="DUF4395"/>
</dbReference>
<dbReference type="Proteomes" id="UP000600101">
    <property type="component" value="Unassembled WGS sequence"/>
</dbReference>
<dbReference type="EMBL" id="JACOMF010000052">
    <property type="protein sequence ID" value="MBC4018387.1"/>
    <property type="molecule type" value="Genomic_DNA"/>
</dbReference>
<evidence type="ECO:0000259" key="2">
    <source>
        <dbReference type="Pfam" id="PF14340"/>
    </source>
</evidence>
<dbReference type="AlphaFoldDB" id="A0A9X0UF52"/>
<keyword evidence="4" id="KW-1185">Reference proteome</keyword>
<dbReference type="Pfam" id="PF14340">
    <property type="entry name" value="DUF4395"/>
    <property type="match status" value="1"/>
</dbReference>
<accession>A0A9X0UF52</accession>
<keyword evidence="1" id="KW-1133">Transmembrane helix</keyword>